<dbReference type="InterPro" id="IPR005135">
    <property type="entry name" value="Endo/exonuclease/phosphatase"/>
</dbReference>
<dbReference type="SUPFAM" id="SSF56219">
    <property type="entry name" value="DNase I-like"/>
    <property type="match status" value="1"/>
</dbReference>
<dbReference type="Proteomes" id="UP001226762">
    <property type="component" value="Unassembled WGS sequence"/>
</dbReference>
<proteinExistence type="predicted"/>
<reference evidence="2" key="1">
    <citation type="submission" date="2022-07" db="EMBL/GenBank/DDBJ databases">
        <authorList>
            <person name="Otstavnykh N."/>
            <person name="Isaeva M."/>
            <person name="Bystritskaya E."/>
        </authorList>
    </citation>
    <scope>NUCLEOTIDE SEQUENCE</scope>
    <source>
        <strain evidence="2">KCTC 52189</strain>
    </source>
</reference>
<gene>
    <name evidence="2" type="ORF">NO357_06660</name>
</gene>
<dbReference type="Pfam" id="PF03372">
    <property type="entry name" value="Exo_endo_phos"/>
    <property type="match status" value="1"/>
</dbReference>
<dbReference type="AlphaFoldDB" id="A0AAE3WDF0"/>
<dbReference type="Gene3D" id="3.60.10.10">
    <property type="entry name" value="Endonuclease/exonuclease/phosphatase"/>
    <property type="match status" value="1"/>
</dbReference>
<keyword evidence="2" id="KW-0540">Nuclease</keyword>
<dbReference type="InterPro" id="IPR036691">
    <property type="entry name" value="Endo/exonu/phosph_ase_sf"/>
</dbReference>
<evidence type="ECO:0000313" key="3">
    <source>
        <dbReference type="Proteomes" id="UP001226762"/>
    </source>
</evidence>
<keyword evidence="2" id="KW-0378">Hydrolase</keyword>
<accession>A0AAE3WDF0</accession>
<dbReference type="EMBL" id="JANHAX010000002">
    <property type="protein sequence ID" value="MDQ2089578.1"/>
    <property type="molecule type" value="Genomic_DNA"/>
</dbReference>
<dbReference type="GO" id="GO:0004519">
    <property type="term" value="F:endonuclease activity"/>
    <property type="evidence" value="ECO:0007669"/>
    <property type="project" value="UniProtKB-KW"/>
</dbReference>
<dbReference type="RefSeq" id="WP_306734852.1">
    <property type="nucleotide sequence ID" value="NZ_JANHAX010000002.1"/>
</dbReference>
<evidence type="ECO:0000259" key="1">
    <source>
        <dbReference type="Pfam" id="PF03372"/>
    </source>
</evidence>
<evidence type="ECO:0000313" key="2">
    <source>
        <dbReference type="EMBL" id="MDQ2089578.1"/>
    </source>
</evidence>
<name>A0AAE3WDF0_9RHOB</name>
<keyword evidence="2" id="KW-0255">Endonuclease</keyword>
<comment type="caution">
    <text evidence="2">The sequence shown here is derived from an EMBL/GenBank/DDBJ whole genome shotgun (WGS) entry which is preliminary data.</text>
</comment>
<organism evidence="2 3">
    <name type="scientific">Marimonas arenosa</name>
    <dbReference type="NCBI Taxonomy" id="1795305"/>
    <lineage>
        <taxon>Bacteria</taxon>
        <taxon>Pseudomonadati</taxon>
        <taxon>Pseudomonadota</taxon>
        <taxon>Alphaproteobacteria</taxon>
        <taxon>Rhodobacterales</taxon>
        <taxon>Paracoccaceae</taxon>
        <taxon>Marimonas</taxon>
    </lineage>
</organism>
<protein>
    <submittedName>
        <fullName evidence="2">Endonuclease/exonuclease/phosphatase family protein</fullName>
    </submittedName>
</protein>
<feature type="domain" description="Endonuclease/exonuclease/phosphatase" evidence="1">
    <location>
        <begin position="35"/>
        <end position="264"/>
    </location>
</feature>
<reference evidence="2" key="2">
    <citation type="submission" date="2023-02" db="EMBL/GenBank/DDBJ databases">
        <title>'Rhodoalgimonas zhirmunskyi' gen. nov., isolated from a red alga.</title>
        <authorList>
            <person name="Nedashkovskaya O.I."/>
            <person name="Otstavnykh N.Y."/>
            <person name="Bystritskaya E.P."/>
            <person name="Balabanova L.A."/>
            <person name="Isaeva M.P."/>
        </authorList>
    </citation>
    <scope>NUCLEOTIDE SEQUENCE</scope>
    <source>
        <strain evidence="2">KCTC 52189</strain>
    </source>
</reference>
<keyword evidence="3" id="KW-1185">Reference proteome</keyword>
<sequence>MRIATLNVQNMRLRGDHLDGARDGDTPGDTGPMAEALDVLDRRLTAALIRDAEADLLVLQEVFDAETLEHFHRRHLVPSGVHYPHRTCLPGNDGRGLDLAVLARLRPIRIRSHAGLTAAQAGIDPALGLAPDEPVFRRDCLEIELDDLTLFACHFKAPYPDPDVAWSTRRAEALAVRHLIETRFADPVTARWLVLGDLNDPRDAPESRHRAIAPLLPPFSESLVDRLPDAERWSYHQPQARLYAAPDKLLASPALAAANAAARPIILRQGLGFETSRYTGPRLAGTGHHRPHASDHALIYVDLD</sequence>